<dbReference type="Pfam" id="PF13193">
    <property type="entry name" value="AMP-binding_C"/>
    <property type="match status" value="1"/>
</dbReference>
<keyword evidence="4" id="KW-0067">ATP-binding</keyword>
<feature type="domain" description="AMP-binding enzyme C-terminal" evidence="6">
    <location>
        <begin position="450"/>
        <end position="516"/>
    </location>
</feature>
<dbReference type="InterPro" id="IPR051087">
    <property type="entry name" value="Mitochondrial_ACSM"/>
</dbReference>
<evidence type="ECO:0000256" key="3">
    <source>
        <dbReference type="ARBA" id="ARBA00022741"/>
    </source>
</evidence>
<dbReference type="EMBL" id="FNWO01000010">
    <property type="protein sequence ID" value="SEH46640.1"/>
    <property type="molecule type" value="Genomic_DNA"/>
</dbReference>
<keyword evidence="3" id="KW-0547">Nucleotide-binding</keyword>
<feature type="domain" description="AMP-dependent synthetase/ligase" evidence="5">
    <location>
        <begin position="41"/>
        <end position="399"/>
    </location>
</feature>
<evidence type="ECO:0000256" key="4">
    <source>
        <dbReference type="ARBA" id="ARBA00022840"/>
    </source>
</evidence>
<dbReference type="GO" id="GO:0006637">
    <property type="term" value="P:acyl-CoA metabolic process"/>
    <property type="evidence" value="ECO:0007669"/>
    <property type="project" value="TreeGrafter"/>
</dbReference>
<dbReference type="Proteomes" id="UP000182983">
    <property type="component" value="Unassembled WGS sequence"/>
</dbReference>
<dbReference type="InterPro" id="IPR025110">
    <property type="entry name" value="AMP-bd_C"/>
</dbReference>
<dbReference type="GO" id="GO:0015645">
    <property type="term" value="F:fatty acid ligase activity"/>
    <property type="evidence" value="ECO:0007669"/>
    <property type="project" value="TreeGrafter"/>
</dbReference>
<evidence type="ECO:0000259" key="6">
    <source>
        <dbReference type="Pfam" id="PF13193"/>
    </source>
</evidence>
<dbReference type="GO" id="GO:0005524">
    <property type="term" value="F:ATP binding"/>
    <property type="evidence" value="ECO:0007669"/>
    <property type="project" value="UniProtKB-KW"/>
</dbReference>
<gene>
    <name evidence="7" type="ORF">SAMN04244559_02492</name>
</gene>
<sequence length="547" mass="58470">MLNNPRTYEEACRTFRWRIPELYNLSFDVCDRQTLGGADGHRTALIVETPDGAVERYTFHVLRLLANRLANVLTARGVRAGDRVALALPPGLEAAIALLAIPRMGALAVPVPLGLGAEPLVWRLGNSGAVALIADPALLPVLEIARPLLPDLLTVLVASEADGPAALALWPALECASDSFAPLVTQPDTPAFVFYPTDGAGQPPGLVHAHRAMAGGLPAIELAMGLFPQFGDIAWTPADWMNAEALFRLVLPAWHHGVAVLAAPGRFDPGRGLDLIGRHGVRALWLPPALVAPLAEAASRPFARPRAIASGPDPLSLELHETALRAFGIHVNEAWGVTETGAVTANLAGMMELRPPSPGRAAPGLTVEAVDEHGRPVRAGERGILAVSADAPGNCLGYWGEASGPARRVRDWLLTGRLGMRDLDNYLWPEPLVREEGVALVAGQRVRLDEIEATLADHPAIAAAGLVDLENGTLRAFVVARPGAAPDPDDLRAWVRLRRGEAEVPRRIELVESLPLAVDGSVLYDDLRARPLRIDAPAAEDRWLLRK</sequence>
<dbReference type="GO" id="GO:0016405">
    <property type="term" value="F:CoA-ligase activity"/>
    <property type="evidence" value="ECO:0007669"/>
    <property type="project" value="UniProtKB-ARBA"/>
</dbReference>
<accession>A0A1H6IJS4</accession>
<dbReference type="PANTHER" id="PTHR43605">
    <property type="entry name" value="ACYL-COENZYME A SYNTHETASE"/>
    <property type="match status" value="1"/>
</dbReference>
<dbReference type="Pfam" id="PF00501">
    <property type="entry name" value="AMP-binding"/>
    <property type="match status" value="1"/>
</dbReference>
<evidence type="ECO:0000259" key="5">
    <source>
        <dbReference type="Pfam" id="PF00501"/>
    </source>
</evidence>
<dbReference type="PANTHER" id="PTHR43605:SF10">
    <property type="entry name" value="ACYL-COA SYNTHETASE MEDIUM CHAIN FAMILY MEMBER 3"/>
    <property type="match status" value="1"/>
</dbReference>
<dbReference type="InterPro" id="IPR000873">
    <property type="entry name" value="AMP-dep_synth/lig_dom"/>
</dbReference>
<dbReference type="InterPro" id="IPR042099">
    <property type="entry name" value="ANL_N_sf"/>
</dbReference>
<comment type="similarity">
    <text evidence="1">Belongs to the ATP-dependent AMP-binding enzyme family.</text>
</comment>
<name>A0A1H6IJS4_MAGFU</name>
<dbReference type="GO" id="GO:0004321">
    <property type="term" value="F:fatty-acyl-CoA synthase activity"/>
    <property type="evidence" value="ECO:0007669"/>
    <property type="project" value="TreeGrafter"/>
</dbReference>
<organism evidence="7 8">
    <name type="scientific">Magnetospirillum fulvum</name>
    <name type="common">Rhodospirillum fulvum</name>
    <dbReference type="NCBI Taxonomy" id="1082"/>
    <lineage>
        <taxon>Bacteria</taxon>
        <taxon>Pseudomonadati</taxon>
        <taxon>Pseudomonadota</taxon>
        <taxon>Alphaproteobacteria</taxon>
        <taxon>Rhodospirillales</taxon>
        <taxon>Rhodospirillaceae</taxon>
        <taxon>Magnetospirillum</taxon>
    </lineage>
</organism>
<evidence type="ECO:0000313" key="8">
    <source>
        <dbReference type="Proteomes" id="UP000182983"/>
    </source>
</evidence>
<evidence type="ECO:0000256" key="1">
    <source>
        <dbReference type="ARBA" id="ARBA00006432"/>
    </source>
</evidence>
<proteinExistence type="inferred from homology"/>
<dbReference type="SUPFAM" id="SSF56801">
    <property type="entry name" value="Acetyl-CoA synthetase-like"/>
    <property type="match status" value="1"/>
</dbReference>
<dbReference type="Gene3D" id="3.40.50.12780">
    <property type="entry name" value="N-terminal domain of ligase-like"/>
    <property type="match status" value="1"/>
</dbReference>
<dbReference type="OrthoDB" id="4471305at2"/>
<protein>
    <submittedName>
        <fullName evidence="7">Acetyl-CoA synthetase</fullName>
    </submittedName>
</protein>
<dbReference type="AlphaFoldDB" id="A0A1H6IJS4"/>
<dbReference type="GO" id="GO:0006633">
    <property type="term" value="P:fatty acid biosynthetic process"/>
    <property type="evidence" value="ECO:0007669"/>
    <property type="project" value="TreeGrafter"/>
</dbReference>
<dbReference type="InterPro" id="IPR045851">
    <property type="entry name" value="AMP-bd_C_sf"/>
</dbReference>
<evidence type="ECO:0000256" key="2">
    <source>
        <dbReference type="ARBA" id="ARBA00022598"/>
    </source>
</evidence>
<keyword evidence="8" id="KW-1185">Reference proteome</keyword>
<keyword evidence="2" id="KW-0436">Ligase</keyword>
<evidence type="ECO:0000313" key="7">
    <source>
        <dbReference type="EMBL" id="SEH46640.1"/>
    </source>
</evidence>
<reference evidence="8" key="1">
    <citation type="submission" date="2016-10" db="EMBL/GenBank/DDBJ databases">
        <authorList>
            <person name="Varghese N."/>
            <person name="Submissions S."/>
        </authorList>
    </citation>
    <scope>NUCLEOTIDE SEQUENCE [LARGE SCALE GENOMIC DNA]</scope>
    <source>
        <strain evidence="8">DSM 13234</strain>
    </source>
</reference>
<dbReference type="Gene3D" id="3.30.300.30">
    <property type="match status" value="1"/>
</dbReference>
<dbReference type="RefSeq" id="WP_074769039.1">
    <property type="nucleotide sequence ID" value="NZ_FNWO01000010.1"/>
</dbReference>